<protein>
    <submittedName>
        <fullName evidence="1">Uncharacterized protein</fullName>
    </submittedName>
</protein>
<comment type="caution">
    <text evidence="1">The sequence shown here is derived from an EMBL/GenBank/DDBJ whole genome shotgun (WGS) entry which is preliminary data.</text>
</comment>
<dbReference type="AlphaFoldDB" id="A0A7W7U2I6"/>
<dbReference type="EMBL" id="JACHJY010000006">
    <property type="protein sequence ID" value="MBB4983668.1"/>
    <property type="molecule type" value="Genomic_DNA"/>
</dbReference>
<organism evidence="1 2">
    <name type="scientific">Streptomyces nymphaeiformis</name>
    <dbReference type="NCBI Taxonomy" id="2663842"/>
    <lineage>
        <taxon>Bacteria</taxon>
        <taxon>Bacillati</taxon>
        <taxon>Actinomycetota</taxon>
        <taxon>Actinomycetes</taxon>
        <taxon>Kitasatosporales</taxon>
        <taxon>Streptomycetaceae</taxon>
        <taxon>Streptomyces</taxon>
    </lineage>
</organism>
<keyword evidence="2" id="KW-1185">Reference proteome</keyword>
<dbReference type="Proteomes" id="UP000582643">
    <property type="component" value="Unassembled WGS sequence"/>
</dbReference>
<accession>A0A7W7U2I6</accession>
<name>A0A7W7U2I6_9ACTN</name>
<evidence type="ECO:0000313" key="1">
    <source>
        <dbReference type="EMBL" id="MBB4983668.1"/>
    </source>
</evidence>
<proteinExistence type="predicted"/>
<gene>
    <name evidence="1" type="ORF">GGE06_004610</name>
</gene>
<sequence length="78" mass="8218">MATDDQTDVHLTLIEYGAVAAEYAAAATHPDAPRAIVDDYAIVVDALALARRVPTEDVPAVLAVGTRALLRVHRALLG</sequence>
<evidence type="ECO:0000313" key="2">
    <source>
        <dbReference type="Proteomes" id="UP000582643"/>
    </source>
</evidence>
<dbReference type="RefSeq" id="WP_116159373.1">
    <property type="nucleotide sequence ID" value="NZ_JACHJY010000006.1"/>
</dbReference>
<reference evidence="1 2" key="1">
    <citation type="submission" date="2020-08" db="EMBL/GenBank/DDBJ databases">
        <title>Genomic Encyclopedia of Type Strains, Phase III (KMG-III): the genomes of soil and plant-associated and newly described type strains.</title>
        <authorList>
            <person name="Whitman W."/>
        </authorList>
    </citation>
    <scope>NUCLEOTIDE SEQUENCE [LARGE SCALE GENOMIC DNA]</scope>
    <source>
        <strain evidence="1 2">SFB5A</strain>
    </source>
</reference>